<comment type="similarity">
    <text evidence="3 8">Belongs to the HMBS family.</text>
</comment>
<evidence type="ECO:0000256" key="2">
    <source>
        <dbReference type="ARBA" id="ARBA00004735"/>
    </source>
</evidence>
<dbReference type="Gene3D" id="3.40.190.10">
    <property type="entry name" value="Periplasmic binding protein-like II"/>
    <property type="match status" value="2"/>
</dbReference>
<dbReference type="RefSeq" id="WP_092618084.1">
    <property type="nucleotide sequence ID" value="NZ_FNCV01000004.1"/>
</dbReference>
<dbReference type="InterPro" id="IPR022417">
    <property type="entry name" value="Porphobilin_deaminase_N"/>
</dbReference>
<dbReference type="NCBIfam" id="TIGR00212">
    <property type="entry name" value="hemC"/>
    <property type="match status" value="1"/>
</dbReference>
<protein>
    <recommendedName>
        <fullName evidence="8">Porphobilinogen deaminase</fullName>
        <shortName evidence="8">PBG</shortName>
        <ecNumber evidence="8">2.5.1.61</ecNumber>
    </recommendedName>
    <alternativeName>
        <fullName evidence="8">Hydroxymethylbilane synthase</fullName>
        <shortName evidence="8">HMBS</shortName>
    </alternativeName>
    <alternativeName>
        <fullName evidence="8">Pre-uroporphyrinogen synthase</fullName>
    </alternativeName>
</protein>
<dbReference type="PANTHER" id="PTHR11557:SF0">
    <property type="entry name" value="PORPHOBILINOGEN DEAMINASE"/>
    <property type="match status" value="1"/>
</dbReference>
<dbReference type="PIRSF" id="PIRSF001438">
    <property type="entry name" value="4pyrrol_synth_OHMeBilane_synth"/>
    <property type="match status" value="1"/>
</dbReference>
<evidence type="ECO:0000259" key="10">
    <source>
        <dbReference type="Pfam" id="PF03900"/>
    </source>
</evidence>
<evidence type="ECO:0000256" key="3">
    <source>
        <dbReference type="ARBA" id="ARBA00005638"/>
    </source>
</evidence>
<accession>A0A1G7ZUA8</accession>
<proteinExistence type="inferred from homology"/>
<dbReference type="GO" id="GO:0005737">
    <property type="term" value="C:cytoplasm"/>
    <property type="evidence" value="ECO:0007669"/>
    <property type="project" value="UniProtKB-UniRule"/>
</dbReference>
<evidence type="ECO:0000256" key="4">
    <source>
        <dbReference type="ARBA" id="ARBA00011245"/>
    </source>
</evidence>
<dbReference type="Pfam" id="PF03900">
    <property type="entry name" value="Porphobil_deamC"/>
    <property type="match status" value="1"/>
</dbReference>
<dbReference type="STRING" id="83401.SAMN05421742_104223"/>
<dbReference type="PANTHER" id="PTHR11557">
    <property type="entry name" value="PORPHOBILINOGEN DEAMINASE"/>
    <property type="match status" value="1"/>
</dbReference>
<dbReference type="InterPro" id="IPR022419">
    <property type="entry name" value="Porphobilin_deaminase_cofac_BS"/>
</dbReference>
<feature type="modified residue" description="S-(dipyrrolylmethanemethyl)cysteine" evidence="8">
    <location>
        <position position="243"/>
    </location>
</feature>
<dbReference type="SUPFAM" id="SSF53850">
    <property type="entry name" value="Periplasmic binding protein-like II"/>
    <property type="match status" value="1"/>
</dbReference>
<dbReference type="AlphaFoldDB" id="A0A1G7ZUA8"/>
<evidence type="ECO:0000313" key="11">
    <source>
        <dbReference type="EMBL" id="SDH12289.1"/>
    </source>
</evidence>
<evidence type="ECO:0000256" key="7">
    <source>
        <dbReference type="ARBA" id="ARBA00048169"/>
    </source>
</evidence>
<evidence type="ECO:0000256" key="1">
    <source>
        <dbReference type="ARBA" id="ARBA00002869"/>
    </source>
</evidence>
<dbReference type="Gene3D" id="3.30.160.40">
    <property type="entry name" value="Porphobilinogen deaminase, C-terminal domain"/>
    <property type="match status" value="1"/>
</dbReference>
<reference evidence="12" key="1">
    <citation type="submission" date="2016-10" db="EMBL/GenBank/DDBJ databases">
        <authorList>
            <person name="Varghese N."/>
            <person name="Submissions S."/>
        </authorList>
    </citation>
    <scope>NUCLEOTIDE SEQUENCE [LARGE SCALE GENOMIC DNA]</scope>
    <source>
        <strain evidence="12">930I</strain>
    </source>
</reference>
<keyword evidence="6 8" id="KW-0627">Porphyrin biosynthesis</keyword>
<dbReference type="Proteomes" id="UP000217076">
    <property type="component" value="Unassembled WGS sequence"/>
</dbReference>
<gene>
    <name evidence="8" type="primary">hemC</name>
    <name evidence="11" type="ORF">SAMN05421742_104223</name>
</gene>
<evidence type="ECO:0000256" key="6">
    <source>
        <dbReference type="ARBA" id="ARBA00023244"/>
    </source>
</evidence>
<dbReference type="FunFam" id="3.40.190.10:FF:000005">
    <property type="entry name" value="Porphobilinogen deaminase"/>
    <property type="match status" value="1"/>
</dbReference>
<dbReference type="HAMAP" id="MF_00260">
    <property type="entry name" value="Porphobil_deam"/>
    <property type="match status" value="1"/>
</dbReference>
<dbReference type="InterPro" id="IPR000860">
    <property type="entry name" value="HemC"/>
</dbReference>
<dbReference type="OrthoDB" id="9810298at2"/>
<dbReference type="InterPro" id="IPR022418">
    <property type="entry name" value="Porphobilinogen_deaminase_C"/>
</dbReference>
<organism evidence="11 12">
    <name type="scientific">Roseospirillum parvum</name>
    <dbReference type="NCBI Taxonomy" id="83401"/>
    <lineage>
        <taxon>Bacteria</taxon>
        <taxon>Pseudomonadati</taxon>
        <taxon>Pseudomonadota</taxon>
        <taxon>Alphaproteobacteria</taxon>
        <taxon>Rhodospirillales</taxon>
        <taxon>Rhodospirillaceae</taxon>
        <taxon>Roseospirillum</taxon>
    </lineage>
</organism>
<evidence type="ECO:0000313" key="12">
    <source>
        <dbReference type="Proteomes" id="UP000217076"/>
    </source>
</evidence>
<evidence type="ECO:0000259" key="9">
    <source>
        <dbReference type="Pfam" id="PF01379"/>
    </source>
</evidence>
<comment type="miscellaneous">
    <text evidence="8">The porphobilinogen subunits are added to the dipyrromethane group.</text>
</comment>
<dbReference type="GO" id="GO:0004418">
    <property type="term" value="F:hydroxymethylbilane synthase activity"/>
    <property type="evidence" value="ECO:0007669"/>
    <property type="project" value="UniProtKB-UniRule"/>
</dbReference>
<evidence type="ECO:0000256" key="5">
    <source>
        <dbReference type="ARBA" id="ARBA00022679"/>
    </source>
</evidence>
<dbReference type="PROSITE" id="PS00533">
    <property type="entry name" value="PORPHOBILINOGEN_DEAM"/>
    <property type="match status" value="1"/>
</dbReference>
<feature type="domain" description="Porphobilinogen deaminase N-terminal" evidence="9">
    <location>
        <begin position="3"/>
        <end position="214"/>
    </location>
</feature>
<comment type="cofactor">
    <cofactor evidence="8">
        <name>dipyrromethane</name>
        <dbReference type="ChEBI" id="CHEBI:60342"/>
    </cofactor>
    <text evidence="8">Binds 1 dipyrromethane group covalently.</text>
</comment>
<dbReference type="PRINTS" id="PR00151">
    <property type="entry name" value="PORPHBDMNASE"/>
</dbReference>
<dbReference type="InterPro" id="IPR036803">
    <property type="entry name" value="Porphobilinogen_deaminase_C_sf"/>
</dbReference>
<dbReference type="EC" id="2.5.1.61" evidence="8"/>
<name>A0A1G7ZUA8_9PROT</name>
<comment type="pathway">
    <text evidence="2">Porphyrin-containing compound metabolism; protoporphyrin-IX biosynthesis; coproporphyrinogen-III from 5-aminolevulinate: step 2/4.</text>
</comment>
<dbReference type="UniPathway" id="UPA00251">
    <property type="reaction ID" value="UER00319"/>
</dbReference>
<dbReference type="Pfam" id="PF01379">
    <property type="entry name" value="Porphobil_deam"/>
    <property type="match status" value="1"/>
</dbReference>
<dbReference type="SUPFAM" id="SSF54782">
    <property type="entry name" value="Porphobilinogen deaminase (hydroxymethylbilane synthase), C-terminal domain"/>
    <property type="match status" value="1"/>
</dbReference>
<dbReference type="GO" id="GO:0006782">
    <property type="term" value="P:protoporphyrinogen IX biosynthetic process"/>
    <property type="evidence" value="ECO:0007669"/>
    <property type="project" value="UniProtKB-UniRule"/>
</dbReference>
<dbReference type="EMBL" id="FNCV01000004">
    <property type="protein sequence ID" value="SDH12289.1"/>
    <property type="molecule type" value="Genomic_DNA"/>
</dbReference>
<keyword evidence="5 8" id="KW-0808">Transferase</keyword>
<keyword evidence="12" id="KW-1185">Reference proteome</keyword>
<comment type="function">
    <text evidence="1 8">Tetrapolymerization of the monopyrrole PBG into the hydroxymethylbilane pre-uroporphyrinogen in several discrete steps.</text>
</comment>
<feature type="domain" description="Porphobilinogen deaminase C-terminal" evidence="10">
    <location>
        <begin position="228"/>
        <end position="298"/>
    </location>
</feature>
<evidence type="ECO:0000256" key="8">
    <source>
        <dbReference type="HAMAP-Rule" id="MF_00260"/>
    </source>
</evidence>
<comment type="subunit">
    <text evidence="4 8">Monomer.</text>
</comment>
<comment type="catalytic activity">
    <reaction evidence="7 8">
        <text>4 porphobilinogen + H2O = hydroxymethylbilane + 4 NH4(+)</text>
        <dbReference type="Rhea" id="RHEA:13185"/>
        <dbReference type="ChEBI" id="CHEBI:15377"/>
        <dbReference type="ChEBI" id="CHEBI:28938"/>
        <dbReference type="ChEBI" id="CHEBI:57845"/>
        <dbReference type="ChEBI" id="CHEBI:58126"/>
        <dbReference type="EC" id="2.5.1.61"/>
    </reaction>
</comment>
<sequence>MTLKIGTRGSPLALAQTHQVRDLLVARDPALAEPGATSVEVIKTTGDAVLDRPLSEIGGKGLFTKEIDEAQLGGTVDLAVHSMKDVQTVLPEGIVLAAILPREDPRDAFISLKYKSFAEMPAGAKVGTASLRRGALVRAARPDLEVVMFRGNVQTRLTKLKDGVADATMLAMAGLNRLDMAQVATAPLSLEEMLPAVAQGAVGVTCRADDAETQARVAALNCLDTADCVACERAFLEVLDGSCRTPIAGYARLSGDRREIVFNGLVALPDGSEAHRCTWRAPRHRARALGKLAGEELRARAGEDFYARMLAG</sequence>